<dbReference type="GO" id="GO:0005886">
    <property type="term" value="C:plasma membrane"/>
    <property type="evidence" value="ECO:0007669"/>
    <property type="project" value="UniProtKB-SubCell"/>
</dbReference>
<evidence type="ECO:0000256" key="6">
    <source>
        <dbReference type="SAM" id="Phobius"/>
    </source>
</evidence>
<accession>A0A2T5RFD2</accession>
<evidence type="ECO:0000313" key="8">
    <source>
        <dbReference type="Proteomes" id="UP000244089"/>
    </source>
</evidence>
<feature type="transmembrane region" description="Helical" evidence="6">
    <location>
        <begin position="223"/>
        <end position="246"/>
    </location>
</feature>
<evidence type="ECO:0000256" key="2">
    <source>
        <dbReference type="ARBA" id="ARBA00022475"/>
    </source>
</evidence>
<keyword evidence="2" id="KW-1003">Cell membrane</keyword>
<comment type="caution">
    <text evidence="7">The sequence shown here is derived from an EMBL/GenBank/DDBJ whole genome shotgun (WGS) entry which is preliminary data.</text>
</comment>
<keyword evidence="3 6" id="KW-0812">Transmembrane</keyword>
<feature type="transmembrane region" description="Helical" evidence="6">
    <location>
        <begin position="336"/>
        <end position="356"/>
    </location>
</feature>
<evidence type="ECO:0000256" key="3">
    <source>
        <dbReference type="ARBA" id="ARBA00022692"/>
    </source>
</evidence>
<dbReference type="EMBL" id="QAXS01000056">
    <property type="protein sequence ID" value="PTV93031.1"/>
    <property type="molecule type" value="Genomic_DNA"/>
</dbReference>
<feature type="transmembrane region" description="Helical" evidence="6">
    <location>
        <begin position="368"/>
        <end position="388"/>
    </location>
</feature>
<proteinExistence type="predicted"/>
<feature type="transmembrane region" description="Helical" evidence="6">
    <location>
        <begin position="394"/>
        <end position="414"/>
    </location>
</feature>
<reference evidence="7 8" key="1">
    <citation type="submission" date="2018-04" db="EMBL/GenBank/DDBJ databases">
        <title>Subsurface microbial communities from deep shales in Ohio and West Virginia, USA.</title>
        <authorList>
            <person name="Wrighton K."/>
        </authorList>
    </citation>
    <scope>NUCLEOTIDE SEQUENCE [LARGE SCALE GENOMIC DNA]</scope>
    <source>
        <strain evidence="7 8">WC1</strain>
    </source>
</reference>
<dbReference type="InterPro" id="IPR050833">
    <property type="entry name" value="Poly_Biosynth_Transport"/>
</dbReference>
<evidence type="ECO:0000256" key="4">
    <source>
        <dbReference type="ARBA" id="ARBA00022989"/>
    </source>
</evidence>
<protein>
    <submittedName>
        <fullName evidence="7">O-antigen/teichoic acid export membrane protein</fullName>
    </submittedName>
</protein>
<feature type="transmembrane region" description="Helical" evidence="6">
    <location>
        <begin position="266"/>
        <end position="289"/>
    </location>
</feature>
<comment type="subcellular location">
    <subcellularLocation>
        <location evidence="1">Cell membrane</location>
        <topology evidence="1">Multi-pass membrane protein</topology>
    </subcellularLocation>
</comment>
<dbReference type="InterPro" id="IPR002797">
    <property type="entry name" value="Polysacc_synth"/>
</dbReference>
<feature type="transmembrane region" description="Helical" evidence="6">
    <location>
        <begin position="310"/>
        <end position="330"/>
    </location>
</feature>
<keyword evidence="5 6" id="KW-0472">Membrane</keyword>
<feature type="transmembrane region" description="Helical" evidence="6">
    <location>
        <begin position="426"/>
        <end position="447"/>
    </location>
</feature>
<dbReference type="Pfam" id="PF01943">
    <property type="entry name" value="Polysacc_synt"/>
    <property type="match status" value="1"/>
</dbReference>
<name>A0A2T5RFD2_9FIRM</name>
<evidence type="ECO:0000256" key="1">
    <source>
        <dbReference type="ARBA" id="ARBA00004651"/>
    </source>
</evidence>
<feature type="transmembrane region" description="Helical" evidence="6">
    <location>
        <begin position="453"/>
        <end position="473"/>
    </location>
</feature>
<evidence type="ECO:0000313" key="7">
    <source>
        <dbReference type="EMBL" id="PTV93031.1"/>
    </source>
</evidence>
<feature type="transmembrane region" description="Helical" evidence="6">
    <location>
        <begin position="161"/>
        <end position="181"/>
    </location>
</feature>
<dbReference type="OrthoDB" id="9180265at2"/>
<dbReference type="Proteomes" id="UP000244089">
    <property type="component" value="Unassembled WGS sequence"/>
</dbReference>
<feature type="transmembrane region" description="Helical" evidence="6">
    <location>
        <begin position="58"/>
        <end position="82"/>
    </location>
</feature>
<keyword evidence="4 6" id="KW-1133">Transmembrane helix</keyword>
<organism evidence="7 8">
    <name type="scientific">Halanaerobium saccharolyticum</name>
    <dbReference type="NCBI Taxonomy" id="43595"/>
    <lineage>
        <taxon>Bacteria</taxon>
        <taxon>Bacillati</taxon>
        <taxon>Bacillota</taxon>
        <taxon>Clostridia</taxon>
        <taxon>Halanaerobiales</taxon>
        <taxon>Halanaerobiaceae</taxon>
        <taxon>Halanaerobium</taxon>
    </lineage>
</organism>
<feature type="transmembrane region" description="Helical" evidence="6">
    <location>
        <begin position="34"/>
        <end position="52"/>
    </location>
</feature>
<dbReference type="AlphaFoldDB" id="A0A2T5RFD2"/>
<dbReference type="PANTHER" id="PTHR30250:SF11">
    <property type="entry name" value="O-ANTIGEN TRANSPORTER-RELATED"/>
    <property type="match status" value="1"/>
</dbReference>
<feature type="transmembrane region" description="Helical" evidence="6">
    <location>
        <begin position="94"/>
        <end position="117"/>
    </location>
</feature>
<gene>
    <name evidence="7" type="ORF">C8C76_15612</name>
</gene>
<feature type="transmembrane region" description="Helical" evidence="6">
    <location>
        <begin position="129"/>
        <end position="149"/>
    </location>
</feature>
<sequence>MNIIVKTKSYLRKIIGKENIEFINHAKNYMSAEFFTKAMAFISVPIFTRLLTPDEYGILAIFTSIISIATIFFGLNFSGSVARYYHEEEKQFGAFISSNILFLLLFNILLLYIINLFKVKISNLIEIEVNIFMLAVIVSVFNIPLKMFLSYLQTSKQSKRYSILSVSKSVSMLVISIIWVYMLTDKRYLGRMYGQLVVYGILFIVAIFYFIKLSKFKFEFKYVKYSLILGIPLIPHALSGFILSYFDRIAINQITGSSDTGLYSFAYNIGMIMNVVVMAMNKAWVPIFFDNLKENNFNKINDLAFNYSKYIFMAAISLILFSKEIVMVLADERYYSALDLVPIIILSYVFVFFYTLFANYSFYRKKTVLISTATLLAGFINVGLNYWLIPKFGYIAAAYTTLVSYAILFLFHYINARFIIGEKVINLKKTGIDFSILLLGTAIYLTILKTIDIYIILIFFKLTIFIIMFYYFILRNKQ</sequence>
<dbReference type="RefSeq" id="WP_108142823.1">
    <property type="nucleotide sequence ID" value="NZ_QAXS01000056.1"/>
</dbReference>
<feature type="transmembrane region" description="Helical" evidence="6">
    <location>
        <begin position="193"/>
        <end position="211"/>
    </location>
</feature>
<dbReference type="PANTHER" id="PTHR30250">
    <property type="entry name" value="PST FAMILY PREDICTED COLANIC ACID TRANSPORTER"/>
    <property type="match status" value="1"/>
</dbReference>
<evidence type="ECO:0000256" key="5">
    <source>
        <dbReference type="ARBA" id="ARBA00023136"/>
    </source>
</evidence>